<dbReference type="SUPFAM" id="SSF51261">
    <property type="entry name" value="Duplicated hybrid motif"/>
    <property type="match status" value="1"/>
</dbReference>
<dbReference type="Pfam" id="PF01551">
    <property type="entry name" value="Peptidase_M23"/>
    <property type="match status" value="1"/>
</dbReference>
<dbReference type="InterPro" id="IPR016047">
    <property type="entry name" value="M23ase_b-sheet_dom"/>
</dbReference>
<comment type="caution">
    <text evidence="2">The sequence shown here is derived from an EMBL/GenBank/DDBJ whole genome shotgun (WGS) entry which is preliminary data.</text>
</comment>
<dbReference type="InterPro" id="IPR011055">
    <property type="entry name" value="Dup_hybrid_motif"/>
</dbReference>
<evidence type="ECO:0000259" key="1">
    <source>
        <dbReference type="Pfam" id="PF01551"/>
    </source>
</evidence>
<dbReference type="RefSeq" id="WP_229732804.1">
    <property type="nucleotide sequence ID" value="NZ_BMDW01000003.1"/>
</dbReference>
<dbReference type="PANTHER" id="PTHR21666">
    <property type="entry name" value="PEPTIDASE-RELATED"/>
    <property type="match status" value="1"/>
</dbReference>
<dbReference type="Proteomes" id="UP000618591">
    <property type="component" value="Unassembled WGS sequence"/>
</dbReference>
<dbReference type="PANTHER" id="PTHR21666:SF270">
    <property type="entry name" value="MUREIN HYDROLASE ACTIVATOR ENVC"/>
    <property type="match status" value="1"/>
</dbReference>
<name>A0ABQ1GA35_9SPHN</name>
<proteinExistence type="predicted"/>
<accession>A0ABQ1GA35</accession>
<dbReference type="Gene3D" id="2.70.70.10">
    <property type="entry name" value="Glucose Permease (Domain IIA)"/>
    <property type="match status" value="1"/>
</dbReference>
<gene>
    <name evidence="2" type="ORF">GCM10011395_07520</name>
</gene>
<evidence type="ECO:0000313" key="2">
    <source>
        <dbReference type="EMBL" id="GGA39726.1"/>
    </source>
</evidence>
<feature type="domain" description="M23ase beta-sheet core" evidence="1">
    <location>
        <begin position="76"/>
        <end position="168"/>
    </location>
</feature>
<protein>
    <recommendedName>
        <fullName evidence="1">M23ase beta-sheet core domain-containing protein</fullName>
    </recommendedName>
</protein>
<keyword evidence="3" id="KW-1185">Reference proteome</keyword>
<dbReference type="EMBL" id="BMDW01000003">
    <property type="protein sequence ID" value="GGA39726.1"/>
    <property type="molecule type" value="Genomic_DNA"/>
</dbReference>
<dbReference type="CDD" id="cd12797">
    <property type="entry name" value="M23_peptidase"/>
    <property type="match status" value="1"/>
</dbReference>
<sequence>MIVRRVGIAIAVALIALIGLWIAALTLLPGAPGGFARPNAAPADAAVDLLAVPVAGVPRGAIRDSWGDPRDNGLRAHHGTDVIAPANTPVLAAAAGKIEKLWTSEAGGTALYVRAPDRSWTYYYAHLAGYAPGLHEGQVVKPGDLLGFVGDTGNAGAGNYHLHFGLTRTTPEQHWYQGEDVDPYPYLAGKMPPR</sequence>
<reference evidence="3" key="1">
    <citation type="journal article" date="2019" name="Int. J. Syst. Evol. Microbiol.">
        <title>The Global Catalogue of Microorganisms (GCM) 10K type strain sequencing project: providing services to taxonomists for standard genome sequencing and annotation.</title>
        <authorList>
            <consortium name="The Broad Institute Genomics Platform"/>
            <consortium name="The Broad Institute Genome Sequencing Center for Infectious Disease"/>
            <person name="Wu L."/>
            <person name="Ma J."/>
        </authorList>
    </citation>
    <scope>NUCLEOTIDE SEQUENCE [LARGE SCALE GENOMIC DNA]</scope>
    <source>
        <strain evidence="3">CGMCC 1.10106</strain>
    </source>
</reference>
<dbReference type="InterPro" id="IPR050570">
    <property type="entry name" value="Cell_wall_metabolism_enzyme"/>
</dbReference>
<evidence type="ECO:0000313" key="3">
    <source>
        <dbReference type="Proteomes" id="UP000618591"/>
    </source>
</evidence>
<organism evidence="2 3">
    <name type="scientific">Sphingomonas psychrolutea</name>
    <dbReference type="NCBI Taxonomy" id="1259676"/>
    <lineage>
        <taxon>Bacteria</taxon>
        <taxon>Pseudomonadati</taxon>
        <taxon>Pseudomonadota</taxon>
        <taxon>Alphaproteobacteria</taxon>
        <taxon>Sphingomonadales</taxon>
        <taxon>Sphingomonadaceae</taxon>
        <taxon>Sphingomonas</taxon>
    </lineage>
</organism>